<evidence type="ECO:0000313" key="6">
    <source>
        <dbReference type="EnsemblPlants" id="TraesCS2B02G450500.1"/>
    </source>
</evidence>
<accession>A0A3B6CBR5</accession>
<keyword evidence="4" id="KW-0804">Transcription</keyword>
<dbReference type="SUPFAM" id="SSF101936">
    <property type="entry name" value="DNA-binding pseudobarrel domain"/>
    <property type="match status" value="2"/>
</dbReference>
<reference evidence="6" key="1">
    <citation type="submission" date="2018-08" db="EMBL/GenBank/DDBJ databases">
        <authorList>
            <person name="Rossello M."/>
        </authorList>
    </citation>
    <scope>NUCLEOTIDE SEQUENCE [LARGE SCALE GENOMIC DNA]</scope>
    <source>
        <strain evidence="6">cv. Chinese Spring</strain>
    </source>
</reference>
<dbReference type="Gramene" id="TraesCS2B02G450500.1">
    <property type="protein sequence ID" value="TraesCS2B02G450500.1"/>
    <property type="gene ID" value="TraesCS2B02G450500"/>
</dbReference>
<evidence type="ECO:0000256" key="4">
    <source>
        <dbReference type="ARBA" id="ARBA00023163"/>
    </source>
</evidence>
<keyword evidence="5" id="KW-0539">Nucleus</keyword>
<evidence type="ECO:0000313" key="7">
    <source>
        <dbReference type="Proteomes" id="UP000019116"/>
    </source>
</evidence>
<evidence type="ECO:0000256" key="2">
    <source>
        <dbReference type="ARBA" id="ARBA00023015"/>
    </source>
</evidence>
<dbReference type="InterPro" id="IPR015300">
    <property type="entry name" value="DNA-bd_pseudobarrel_sf"/>
</dbReference>
<name>A0A3B6CBR5_WHEAT</name>
<dbReference type="Proteomes" id="UP000019116">
    <property type="component" value="Chromosome 2B"/>
</dbReference>
<evidence type="ECO:0000256" key="1">
    <source>
        <dbReference type="ARBA" id="ARBA00004123"/>
    </source>
</evidence>
<evidence type="ECO:0000256" key="3">
    <source>
        <dbReference type="ARBA" id="ARBA00023125"/>
    </source>
</evidence>
<keyword evidence="7" id="KW-1185">Reference proteome</keyword>
<dbReference type="Gene3D" id="2.40.330.10">
    <property type="entry name" value="DNA-binding pseudobarrel domain"/>
    <property type="match status" value="1"/>
</dbReference>
<proteinExistence type="predicted"/>
<evidence type="ECO:0000256" key="5">
    <source>
        <dbReference type="ARBA" id="ARBA00023242"/>
    </source>
</evidence>
<organism evidence="6">
    <name type="scientific">Triticum aestivum</name>
    <name type="common">Wheat</name>
    <dbReference type="NCBI Taxonomy" id="4565"/>
    <lineage>
        <taxon>Eukaryota</taxon>
        <taxon>Viridiplantae</taxon>
        <taxon>Streptophyta</taxon>
        <taxon>Embryophyta</taxon>
        <taxon>Tracheophyta</taxon>
        <taxon>Spermatophyta</taxon>
        <taxon>Magnoliopsida</taxon>
        <taxon>Liliopsida</taxon>
        <taxon>Poales</taxon>
        <taxon>Poaceae</taxon>
        <taxon>BOP clade</taxon>
        <taxon>Pooideae</taxon>
        <taxon>Triticodae</taxon>
        <taxon>Triticeae</taxon>
        <taxon>Triticinae</taxon>
        <taxon>Triticum</taxon>
    </lineage>
</organism>
<dbReference type="GO" id="GO:0005634">
    <property type="term" value="C:nucleus"/>
    <property type="evidence" value="ECO:0007669"/>
    <property type="project" value="UniProtKB-SubCell"/>
</dbReference>
<dbReference type="GO" id="GO:0003677">
    <property type="term" value="F:DNA binding"/>
    <property type="evidence" value="ECO:0007669"/>
    <property type="project" value="UniProtKB-KW"/>
</dbReference>
<keyword evidence="3" id="KW-0238">DNA-binding</keyword>
<evidence type="ECO:0008006" key="8">
    <source>
        <dbReference type="Google" id="ProtNLM"/>
    </source>
</evidence>
<dbReference type="OMA" id="CTRVGIN"/>
<keyword evidence="2" id="KW-0805">Transcription regulation</keyword>
<protein>
    <recommendedName>
        <fullName evidence="8">TF-B3 domain-containing protein</fullName>
    </recommendedName>
</protein>
<reference evidence="6" key="2">
    <citation type="submission" date="2018-10" db="UniProtKB">
        <authorList>
            <consortium name="EnsemblPlants"/>
        </authorList>
    </citation>
    <scope>IDENTIFICATION</scope>
</reference>
<dbReference type="EnsemblPlants" id="TraesCS2B02G450500.1">
    <property type="protein sequence ID" value="TraesCS2B02G450500.1"/>
    <property type="gene ID" value="TraesCS2B02G450500"/>
</dbReference>
<comment type="subcellular location">
    <subcellularLocation>
        <location evidence="1">Nucleus</location>
    </subcellularLocation>
</comment>
<sequence>MDQKGKSNVVEEFVQTASGGVRTYKDKEASEHDTASSPLDVLQSQSCCLTCKNDRGNCSNDGTTKRCVEVTLHQTFCKSVNITCDMREAINSISGNKVVLCTPEGFHYKVNVTKRIDVTSIHGARWNEFLFDYNLLEGDKVLLIVTIYGLLVAAISKENVFKIRSPTAVAQSVEDDVKHIIDDVVMTRGCRLMVDEDDNLVQCIRTYGAFAISSFVHRITQSDMGKMKIPREVADELDVCNEGMTLLVMYKTFNLEIDGTYKKAPPKDGRIVLVTGWKAFCEQAGIMKNKALMMQFFKRNDDLVIVTTLL</sequence>
<dbReference type="AlphaFoldDB" id="A0A3B6CBR5"/>